<evidence type="ECO:0000256" key="2">
    <source>
        <dbReference type="ARBA" id="ARBA00006601"/>
    </source>
</evidence>
<dbReference type="InterPro" id="IPR028357">
    <property type="entry name" value="UDPglc_DH_bac"/>
</dbReference>
<dbReference type="NCBIfam" id="TIGR03026">
    <property type="entry name" value="NDP-sugDHase"/>
    <property type="match status" value="1"/>
</dbReference>
<organism evidence="9 10">
    <name type="scientific">Streptomyces sp. 900129855</name>
    <dbReference type="NCBI Taxonomy" id="3155129"/>
    <lineage>
        <taxon>Bacteria</taxon>
        <taxon>Bacillati</taxon>
        <taxon>Actinomycetota</taxon>
        <taxon>Actinomycetes</taxon>
        <taxon>Kitasatosporales</taxon>
        <taxon>Streptomycetaceae</taxon>
        <taxon>Streptomyces</taxon>
    </lineage>
</organism>
<proteinExistence type="inferred from homology"/>
<comment type="catalytic activity">
    <reaction evidence="6 7">
        <text>UDP-alpha-D-glucose + 2 NAD(+) + H2O = UDP-alpha-D-glucuronate + 2 NADH + 3 H(+)</text>
        <dbReference type="Rhea" id="RHEA:23596"/>
        <dbReference type="ChEBI" id="CHEBI:15377"/>
        <dbReference type="ChEBI" id="CHEBI:15378"/>
        <dbReference type="ChEBI" id="CHEBI:57540"/>
        <dbReference type="ChEBI" id="CHEBI:57945"/>
        <dbReference type="ChEBI" id="CHEBI:58052"/>
        <dbReference type="ChEBI" id="CHEBI:58885"/>
        <dbReference type="EC" id="1.1.1.22"/>
    </reaction>
</comment>
<dbReference type="Pfam" id="PF00984">
    <property type="entry name" value="UDPG_MGDP_dh"/>
    <property type="match status" value="1"/>
</dbReference>
<evidence type="ECO:0000256" key="3">
    <source>
        <dbReference type="ARBA" id="ARBA00012954"/>
    </source>
</evidence>
<protein>
    <recommendedName>
        <fullName evidence="3 7">UDP-glucose 6-dehydrogenase</fullName>
        <ecNumber evidence="3 7">1.1.1.22</ecNumber>
    </recommendedName>
</protein>
<dbReference type="InterPro" id="IPR014026">
    <property type="entry name" value="UDP-Glc/GDP-Man_DH_dimer"/>
</dbReference>
<dbReference type="EC" id="1.1.1.22" evidence="3 7"/>
<keyword evidence="4 7" id="KW-0560">Oxidoreductase</keyword>
<dbReference type="InterPro" id="IPR036220">
    <property type="entry name" value="UDP-Glc/GDP-Man_DH_C_sf"/>
</dbReference>
<evidence type="ECO:0000313" key="10">
    <source>
        <dbReference type="Proteomes" id="UP001550739"/>
    </source>
</evidence>
<dbReference type="Pfam" id="PF03721">
    <property type="entry name" value="UDPG_MGDP_dh_N"/>
    <property type="match status" value="1"/>
</dbReference>
<dbReference type="Proteomes" id="UP001550739">
    <property type="component" value="Unassembled WGS sequence"/>
</dbReference>
<dbReference type="InterPro" id="IPR001732">
    <property type="entry name" value="UDP-Glc/GDP-Man_DH_N"/>
</dbReference>
<evidence type="ECO:0000313" key="9">
    <source>
        <dbReference type="EMBL" id="MEU3784402.1"/>
    </source>
</evidence>
<reference evidence="9 10" key="1">
    <citation type="submission" date="2024-06" db="EMBL/GenBank/DDBJ databases">
        <title>The Natural Products Discovery Center: Release of the First 8490 Sequenced Strains for Exploring Actinobacteria Biosynthetic Diversity.</title>
        <authorList>
            <person name="Kalkreuter E."/>
            <person name="Kautsar S.A."/>
            <person name="Yang D."/>
            <person name="Bader C.D."/>
            <person name="Teijaro C.N."/>
            <person name="Fluegel L."/>
            <person name="Davis C.M."/>
            <person name="Simpson J.R."/>
            <person name="Lauterbach L."/>
            <person name="Steele A.D."/>
            <person name="Gui C."/>
            <person name="Meng S."/>
            <person name="Li G."/>
            <person name="Viehrig K."/>
            <person name="Ye F."/>
            <person name="Su P."/>
            <person name="Kiefer A.F."/>
            <person name="Nichols A."/>
            <person name="Cepeda A.J."/>
            <person name="Yan W."/>
            <person name="Fan B."/>
            <person name="Jiang Y."/>
            <person name="Adhikari A."/>
            <person name="Zheng C.-J."/>
            <person name="Schuster L."/>
            <person name="Cowan T.M."/>
            <person name="Smanski M.J."/>
            <person name="Chevrette M.G."/>
            <person name="De Carvalho L.P.S."/>
            <person name="Shen B."/>
        </authorList>
    </citation>
    <scope>NUCLEOTIDE SEQUENCE [LARGE SCALE GENOMIC DNA]</scope>
    <source>
        <strain evidence="9 10">NPDC033843</strain>
    </source>
</reference>
<dbReference type="SUPFAM" id="SSF48179">
    <property type="entry name" value="6-phosphogluconate dehydrogenase C-terminal domain-like"/>
    <property type="match status" value="1"/>
</dbReference>
<evidence type="ECO:0000256" key="7">
    <source>
        <dbReference type="PIRNR" id="PIRNR000124"/>
    </source>
</evidence>
<dbReference type="Pfam" id="PF03720">
    <property type="entry name" value="UDPG_MGDP_dh_C"/>
    <property type="match status" value="1"/>
</dbReference>
<dbReference type="EMBL" id="JBEZVE010000016">
    <property type="protein sequence ID" value="MEU3784402.1"/>
    <property type="molecule type" value="Genomic_DNA"/>
</dbReference>
<comment type="caution">
    <text evidence="9">The sequence shown here is derived from an EMBL/GenBank/DDBJ whole genome shotgun (WGS) entry which is preliminary data.</text>
</comment>
<dbReference type="SUPFAM" id="SSF51735">
    <property type="entry name" value="NAD(P)-binding Rossmann-fold domains"/>
    <property type="match status" value="1"/>
</dbReference>
<dbReference type="RefSeq" id="WP_361705760.1">
    <property type="nucleotide sequence ID" value="NZ_JBEZVE010000016.1"/>
</dbReference>
<dbReference type="GO" id="GO:0016491">
    <property type="term" value="F:oxidoreductase activity"/>
    <property type="evidence" value="ECO:0007669"/>
    <property type="project" value="UniProtKB-KW"/>
</dbReference>
<comment type="similarity">
    <text evidence="2 7">Belongs to the UDP-glucose/GDP-mannose dehydrogenase family.</text>
</comment>
<dbReference type="InterPro" id="IPR036291">
    <property type="entry name" value="NAD(P)-bd_dom_sf"/>
</dbReference>
<evidence type="ECO:0000256" key="5">
    <source>
        <dbReference type="ARBA" id="ARBA00023027"/>
    </source>
</evidence>
<dbReference type="SMART" id="SM00984">
    <property type="entry name" value="UDPG_MGDP_dh_C"/>
    <property type="match status" value="1"/>
</dbReference>
<dbReference type="SUPFAM" id="SSF52413">
    <property type="entry name" value="UDP-glucose/GDP-mannose dehydrogenase C-terminal domain"/>
    <property type="match status" value="1"/>
</dbReference>
<dbReference type="PANTHER" id="PTHR43750">
    <property type="entry name" value="UDP-GLUCOSE 6-DEHYDROGENASE TUAD"/>
    <property type="match status" value="1"/>
</dbReference>
<dbReference type="PIRSF" id="PIRSF000124">
    <property type="entry name" value="UDPglc_GDPman_dh"/>
    <property type="match status" value="1"/>
</dbReference>
<dbReference type="InterPro" id="IPR014027">
    <property type="entry name" value="UDP-Glc/GDP-Man_DH_C"/>
</dbReference>
<dbReference type="PIRSF" id="PIRSF500134">
    <property type="entry name" value="UDPglc_DH_bac"/>
    <property type="match status" value="1"/>
</dbReference>
<comment type="pathway">
    <text evidence="1">Nucleotide-sugar biosynthesis; UDP-alpha-D-glucuronate biosynthesis; UDP-alpha-D-glucuronate from UDP-alpha-D-glucose: step 1/1.</text>
</comment>
<dbReference type="PANTHER" id="PTHR43750:SF3">
    <property type="entry name" value="UDP-GLUCOSE 6-DEHYDROGENASE TUAD"/>
    <property type="match status" value="1"/>
</dbReference>
<evidence type="ECO:0000256" key="6">
    <source>
        <dbReference type="ARBA" id="ARBA00047473"/>
    </source>
</evidence>
<dbReference type="Gene3D" id="3.40.50.720">
    <property type="entry name" value="NAD(P)-binding Rossmann-like Domain"/>
    <property type="match status" value="2"/>
</dbReference>
<evidence type="ECO:0000256" key="1">
    <source>
        <dbReference type="ARBA" id="ARBA00004701"/>
    </source>
</evidence>
<dbReference type="InterPro" id="IPR008927">
    <property type="entry name" value="6-PGluconate_DH-like_C_sf"/>
</dbReference>
<accession>A0ABV2ZPC5</accession>
<keyword evidence="10" id="KW-1185">Reference proteome</keyword>
<gene>
    <name evidence="9" type="ORF">AB0E89_28280</name>
</gene>
<dbReference type="InterPro" id="IPR017476">
    <property type="entry name" value="UDP-Glc/GDP-Man"/>
</dbReference>
<evidence type="ECO:0000259" key="8">
    <source>
        <dbReference type="SMART" id="SM00984"/>
    </source>
</evidence>
<feature type="domain" description="UDP-glucose/GDP-mannose dehydrogenase C-terminal" evidence="8">
    <location>
        <begin position="328"/>
        <end position="429"/>
    </location>
</feature>
<dbReference type="Gene3D" id="1.20.5.100">
    <property type="entry name" value="Cytochrome c1, transmembrane anchor, C-terminal"/>
    <property type="match status" value="1"/>
</dbReference>
<sequence>MALKITVIGTGYLGATHAAAMAELGFEVLALDVVPEKIAMLERGETPMYEPGLEELLRKHVAGFEGTSGRLRFTMDWAEVGAFGDVHFVCVNTPQKHGEYACDMSYVESAIASLAPHLTRPALVVGKSTVPVGSAERLARTIAELAPAGEDAELAWNPEFLREGFAVDDTLHPDRIVVGVRSERAEATLRQVYESPIGEGSPFVVTDFPTAELVKTSANSFLATKISFINAMAEMCEASGGDVAKLAEAIGHDDRIGKKFLRAGIGFGGGCLPKDIRAFMARAGELGADQALTFLREIDSINMRQRGQMVELAREALGGGSFLGKRVAVLGATFKPDSDDVRDSPALNVAGQIHLQGGQVTVYDPKGMENARRVFPTLGYADSALAAVRGADAVLHLTEWREFRELDPAALGEVATTRLILDGRNALDPVLWRKAGWTYRAMGRPTA</sequence>
<evidence type="ECO:0000256" key="4">
    <source>
        <dbReference type="ARBA" id="ARBA00023002"/>
    </source>
</evidence>
<name>A0ABV2ZPC5_9ACTN</name>
<keyword evidence="5 7" id="KW-0520">NAD</keyword>